<evidence type="ECO:0000313" key="2">
    <source>
        <dbReference type="EMBL" id="CAI4033406.1"/>
    </source>
</evidence>
<name>A0AA86T826_9BACT</name>
<dbReference type="KEGG" id="nti:DNFV4_03842"/>
<evidence type="ECO:0000259" key="1">
    <source>
        <dbReference type="Pfam" id="PF09836"/>
    </source>
</evidence>
<dbReference type="AlphaFoldDB" id="A0AA86T826"/>
<reference evidence="2" key="1">
    <citation type="submission" date="2022-10" db="EMBL/GenBank/DDBJ databases">
        <authorList>
            <person name="Koch H."/>
        </authorList>
    </citation>
    <scope>NUCLEOTIDE SEQUENCE</scope>
    <source>
        <strain evidence="2">DNF</strain>
    </source>
</reference>
<protein>
    <recommendedName>
        <fullName evidence="1">Putative DNA-binding domain-containing protein</fullName>
    </recommendedName>
</protein>
<proteinExistence type="predicted"/>
<feature type="domain" description="Putative DNA-binding" evidence="1">
    <location>
        <begin position="6"/>
        <end position="63"/>
    </location>
</feature>
<dbReference type="InterPro" id="IPR018640">
    <property type="entry name" value="DUF2063"/>
</dbReference>
<keyword evidence="3" id="KW-1185">Reference proteome</keyword>
<dbReference type="RefSeq" id="WP_289270580.1">
    <property type="nucleotide sequence ID" value="NZ_OX365700.1"/>
</dbReference>
<dbReference type="Pfam" id="PF09836">
    <property type="entry name" value="DUF2063"/>
    <property type="match status" value="1"/>
</dbReference>
<dbReference type="Proteomes" id="UP001179121">
    <property type="component" value="Chromosome"/>
</dbReference>
<gene>
    <name evidence="2" type="ORF">DNFV4_03842</name>
</gene>
<evidence type="ECO:0000313" key="3">
    <source>
        <dbReference type="Proteomes" id="UP001179121"/>
    </source>
</evidence>
<accession>A0AA86T826</accession>
<organism evidence="2 3">
    <name type="scientific">Nitrospira tepida</name>
    <dbReference type="NCBI Taxonomy" id="2973512"/>
    <lineage>
        <taxon>Bacteria</taxon>
        <taxon>Pseudomonadati</taxon>
        <taxon>Nitrospirota</taxon>
        <taxon>Nitrospiria</taxon>
        <taxon>Nitrospirales</taxon>
        <taxon>Nitrospiraceae</taxon>
        <taxon>Nitrospira</taxon>
    </lineage>
</organism>
<dbReference type="EMBL" id="OX365700">
    <property type="protein sequence ID" value="CAI4033406.1"/>
    <property type="molecule type" value="Genomic_DNA"/>
</dbReference>
<sequence length="63" mass="7121">MLRLHEIQQALAEGVIEGKYHVVADAIAPGDSALRSMTLYRRLIRTNYTQVLGVTFPVLRRLV</sequence>